<feature type="domain" description="Peptidase M16 N-terminal" evidence="4">
    <location>
        <begin position="28"/>
        <end position="169"/>
    </location>
</feature>
<dbReference type="Gene3D" id="3.30.830.10">
    <property type="entry name" value="Metalloenzyme, LuxS/M16 peptidase-like"/>
    <property type="match status" value="2"/>
</dbReference>
<organism evidence="6 7">
    <name type="scientific">Lysobacter silvisoli</name>
    <dbReference type="NCBI Taxonomy" id="2293254"/>
    <lineage>
        <taxon>Bacteria</taxon>
        <taxon>Pseudomonadati</taxon>
        <taxon>Pseudomonadota</taxon>
        <taxon>Gammaproteobacteria</taxon>
        <taxon>Lysobacterales</taxon>
        <taxon>Lysobacteraceae</taxon>
        <taxon>Lysobacter</taxon>
    </lineage>
</organism>
<dbReference type="PANTHER" id="PTHR11851:SF49">
    <property type="entry name" value="MITOCHONDRIAL-PROCESSING PEPTIDASE SUBUNIT ALPHA"/>
    <property type="match status" value="1"/>
</dbReference>
<feature type="domain" description="Peptidase M16 C-terminal" evidence="5">
    <location>
        <begin position="178"/>
        <end position="352"/>
    </location>
</feature>
<gene>
    <name evidence="6" type="ORF">DX914_14145</name>
</gene>
<dbReference type="SUPFAM" id="SSF63411">
    <property type="entry name" value="LuxS/MPP-like metallohydrolase"/>
    <property type="match status" value="2"/>
</dbReference>
<dbReference type="OrthoDB" id="9811314at2"/>
<proteinExistence type="inferred from homology"/>
<evidence type="ECO:0000259" key="5">
    <source>
        <dbReference type="Pfam" id="PF05193"/>
    </source>
</evidence>
<name>A0A371K0C2_9GAMM</name>
<dbReference type="InterPro" id="IPR011249">
    <property type="entry name" value="Metalloenz_LuxS/M16"/>
</dbReference>
<evidence type="ECO:0000259" key="4">
    <source>
        <dbReference type="Pfam" id="PF00675"/>
    </source>
</evidence>
<dbReference type="AlphaFoldDB" id="A0A371K0C2"/>
<dbReference type="GO" id="GO:0046872">
    <property type="term" value="F:metal ion binding"/>
    <property type="evidence" value="ECO:0007669"/>
    <property type="project" value="InterPro"/>
</dbReference>
<dbReference type="RefSeq" id="WP_115859752.1">
    <property type="nucleotide sequence ID" value="NZ_QTSU01000002.1"/>
</dbReference>
<sequence length="426" mass="46791">MAAVREQGYTAQRLAGNGLNVLHLPLRTAPVALLMLTYDVGSRHESMGTRGVSHMLEHMMFKGSARYHKGEGRSIHQLLLPLGAQVNATTWYDRTNYFSLVPRDSLDLAADIEADRMGELRLDADELDTEIQVVLNEYDRCLSDPLEQLHQAVWQAAFPQHPYGRPVLGVREDIAGFRREQLYAHYRRHYRPDNATLTVIGDVDVDEAMAIAQRRFGDIEPGGAIAAVEAAAPPQDGERRASVSGLGAPGIVMLAYRAPPGLHADADALELLGAILAGGRYSRLHRRLVPAGLALEVWPSLSRLRQAGLWQLGAVLHPEAEHGRLEQAMREALAEVVRDGVSEEELTRARARIRGQLLTSRDGPLAIAMQLNEAIAAGDWRSYALAPERMAAVTATEVARVARAYLREDALTVGWLADAERLEPAA</sequence>
<accession>A0A371K0C2</accession>
<comment type="similarity">
    <text evidence="2 3">Belongs to the peptidase M16 family.</text>
</comment>
<dbReference type="InterPro" id="IPR001431">
    <property type="entry name" value="Pept_M16_Zn_BS"/>
</dbReference>
<evidence type="ECO:0000256" key="2">
    <source>
        <dbReference type="ARBA" id="ARBA00007261"/>
    </source>
</evidence>
<comment type="caution">
    <text evidence="6">The sequence shown here is derived from an EMBL/GenBank/DDBJ whole genome shotgun (WGS) entry which is preliminary data.</text>
</comment>
<protein>
    <submittedName>
        <fullName evidence="6">Insulinase family protein</fullName>
    </submittedName>
</protein>
<evidence type="ECO:0000313" key="6">
    <source>
        <dbReference type="EMBL" id="RDZ27369.1"/>
    </source>
</evidence>
<keyword evidence="7" id="KW-1185">Reference proteome</keyword>
<dbReference type="Proteomes" id="UP000264492">
    <property type="component" value="Unassembled WGS sequence"/>
</dbReference>
<dbReference type="InterPro" id="IPR050361">
    <property type="entry name" value="MPP/UQCRC_Complex"/>
</dbReference>
<evidence type="ECO:0000313" key="7">
    <source>
        <dbReference type="Proteomes" id="UP000264492"/>
    </source>
</evidence>
<reference evidence="6 7" key="1">
    <citation type="submission" date="2018-08" db="EMBL/GenBank/DDBJ databases">
        <title>Lysobacter sp. zong2l5, whole genome shotgun sequence.</title>
        <authorList>
            <person name="Zhang X."/>
            <person name="Feng G."/>
            <person name="Zhu H."/>
        </authorList>
    </citation>
    <scope>NUCLEOTIDE SEQUENCE [LARGE SCALE GENOMIC DNA]</scope>
    <source>
        <strain evidence="7">zong2l5</strain>
    </source>
</reference>
<dbReference type="GO" id="GO:0004222">
    <property type="term" value="F:metalloendopeptidase activity"/>
    <property type="evidence" value="ECO:0007669"/>
    <property type="project" value="InterPro"/>
</dbReference>
<comment type="cofactor">
    <cofactor evidence="1">
        <name>Zn(2+)</name>
        <dbReference type="ChEBI" id="CHEBI:29105"/>
    </cofactor>
</comment>
<dbReference type="Pfam" id="PF05193">
    <property type="entry name" value="Peptidase_M16_C"/>
    <property type="match status" value="1"/>
</dbReference>
<dbReference type="InterPro" id="IPR007863">
    <property type="entry name" value="Peptidase_M16_C"/>
</dbReference>
<dbReference type="EMBL" id="QTSU01000002">
    <property type="protein sequence ID" value="RDZ27369.1"/>
    <property type="molecule type" value="Genomic_DNA"/>
</dbReference>
<evidence type="ECO:0000256" key="3">
    <source>
        <dbReference type="RuleBase" id="RU004447"/>
    </source>
</evidence>
<dbReference type="GO" id="GO:0006508">
    <property type="term" value="P:proteolysis"/>
    <property type="evidence" value="ECO:0007669"/>
    <property type="project" value="InterPro"/>
</dbReference>
<dbReference type="InterPro" id="IPR011765">
    <property type="entry name" value="Pept_M16_N"/>
</dbReference>
<dbReference type="PROSITE" id="PS00143">
    <property type="entry name" value="INSULINASE"/>
    <property type="match status" value="1"/>
</dbReference>
<dbReference type="Pfam" id="PF00675">
    <property type="entry name" value="Peptidase_M16"/>
    <property type="match status" value="1"/>
</dbReference>
<evidence type="ECO:0000256" key="1">
    <source>
        <dbReference type="ARBA" id="ARBA00001947"/>
    </source>
</evidence>
<dbReference type="PANTHER" id="PTHR11851">
    <property type="entry name" value="METALLOPROTEASE"/>
    <property type="match status" value="1"/>
</dbReference>